<reference evidence="12" key="2">
    <citation type="submission" date="2020-02" db="EMBL/GenBank/DDBJ databases">
        <title>Esox lucius (northern pike) genome, fEsoLuc1, primary haplotype.</title>
        <authorList>
            <person name="Myers G."/>
            <person name="Karagic N."/>
            <person name="Meyer A."/>
            <person name="Pippel M."/>
            <person name="Reichard M."/>
            <person name="Winkler S."/>
            <person name="Tracey A."/>
            <person name="Sims Y."/>
            <person name="Howe K."/>
            <person name="Rhie A."/>
            <person name="Formenti G."/>
            <person name="Durbin R."/>
            <person name="Fedrigo O."/>
            <person name="Jarvis E.D."/>
        </authorList>
    </citation>
    <scope>NUCLEOTIDE SEQUENCE [LARGE SCALE GENOMIC DNA]</scope>
</reference>
<evidence type="ECO:0000256" key="5">
    <source>
        <dbReference type="ARBA" id="ARBA00023136"/>
    </source>
</evidence>
<dbReference type="Bgee" id="ENSELUG00000004811">
    <property type="expression patterns" value="Expressed in stomach and 1 other cell type or tissue"/>
</dbReference>
<evidence type="ECO:0000313" key="13">
    <source>
        <dbReference type="Proteomes" id="UP000265140"/>
    </source>
</evidence>
<dbReference type="Pfam" id="PF00040">
    <property type="entry name" value="fn2"/>
    <property type="match status" value="1"/>
</dbReference>
<evidence type="ECO:0000259" key="10">
    <source>
        <dbReference type="PROSITE" id="PS50041"/>
    </source>
</evidence>
<dbReference type="InterPro" id="IPR016187">
    <property type="entry name" value="CTDL_fold"/>
</dbReference>
<dbReference type="SUPFAM" id="SSF56436">
    <property type="entry name" value="C-type lectin-like"/>
    <property type="match status" value="1"/>
</dbReference>
<keyword evidence="4" id="KW-1133">Transmembrane helix</keyword>
<comment type="subcellular location">
    <subcellularLocation>
        <location evidence="1">Membrane</location>
        <topology evidence="1">Single-pass membrane protein</topology>
    </subcellularLocation>
</comment>
<sequence length="161" mass="18719">KFPFVFRNETYDSCTSDGRDDGELWCATTSSYDADGEWVFCQDIAHWEFFNGSSYYFSENKLTWKNSKYACIQEGGHLVIIENQQEQDFIRKHVGNTDSKNSYWIGMTDIKEEGVWVWVDNTPLNDNINYWDQNNGTDVSDDPEPNDWDSNEDCAQIGRSC</sequence>
<evidence type="ECO:0008006" key="14">
    <source>
        <dbReference type="Google" id="ProtNLM"/>
    </source>
</evidence>
<keyword evidence="7" id="KW-0325">Glycoprotein</keyword>
<accession>A0A3P8ZI13</accession>
<dbReference type="GO" id="GO:0016020">
    <property type="term" value="C:membrane"/>
    <property type="evidence" value="ECO:0007669"/>
    <property type="project" value="UniProtKB-SubCell"/>
</dbReference>
<reference evidence="12" key="4">
    <citation type="submission" date="2025-09" db="UniProtKB">
        <authorList>
            <consortium name="Ensembl"/>
        </authorList>
    </citation>
    <scope>IDENTIFICATION</scope>
</reference>
<evidence type="ECO:0000256" key="3">
    <source>
        <dbReference type="ARBA" id="ARBA00022737"/>
    </source>
</evidence>
<dbReference type="PANTHER" id="PTHR22803">
    <property type="entry name" value="MANNOSE, PHOSPHOLIPASE, LECTIN RECEPTOR RELATED"/>
    <property type="match status" value="1"/>
</dbReference>
<dbReference type="PROSITE" id="PS51092">
    <property type="entry name" value="FN2_2"/>
    <property type="match status" value="1"/>
</dbReference>
<keyword evidence="13" id="KW-1185">Reference proteome</keyword>
<reference evidence="12" key="3">
    <citation type="submission" date="2025-08" db="UniProtKB">
        <authorList>
            <consortium name="Ensembl"/>
        </authorList>
    </citation>
    <scope>IDENTIFICATION</scope>
</reference>
<dbReference type="Proteomes" id="UP000265140">
    <property type="component" value="Chromosome 24"/>
</dbReference>
<feature type="disulfide bond" evidence="8">
    <location>
        <begin position="14"/>
        <end position="41"/>
    </location>
</feature>
<dbReference type="PRINTS" id="PR00013">
    <property type="entry name" value="FNTYPEII"/>
</dbReference>
<dbReference type="Pfam" id="PF00059">
    <property type="entry name" value="Lectin_C"/>
    <property type="match status" value="1"/>
</dbReference>
<evidence type="ECO:0000256" key="1">
    <source>
        <dbReference type="ARBA" id="ARBA00004167"/>
    </source>
</evidence>
<dbReference type="SMART" id="SM00059">
    <property type="entry name" value="FN2"/>
    <property type="match status" value="1"/>
</dbReference>
<name>A0A3P8ZI13_ESOLU</name>
<feature type="region of interest" description="Disordered" evidence="9">
    <location>
        <begin position="133"/>
        <end position="154"/>
    </location>
</feature>
<dbReference type="Gene3D" id="3.10.100.10">
    <property type="entry name" value="Mannose-Binding Protein A, subunit A"/>
    <property type="match status" value="1"/>
</dbReference>
<dbReference type="InterPro" id="IPR050111">
    <property type="entry name" value="C-type_lectin/snaclec_domain"/>
</dbReference>
<feature type="domain" description="Fibronectin type-II" evidence="11">
    <location>
        <begin position="1"/>
        <end position="43"/>
    </location>
</feature>
<dbReference type="GeneTree" id="ENSGT01030000234575"/>
<proteinExistence type="predicted"/>
<dbReference type="AlphaFoldDB" id="A0A3P8ZI13"/>
<feature type="domain" description="C-type lectin" evidence="10">
    <location>
        <begin position="50"/>
        <end position="157"/>
    </location>
</feature>
<dbReference type="PROSITE" id="PS50041">
    <property type="entry name" value="C_TYPE_LECTIN_2"/>
    <property type="match status" value="1"/>
</dbReference>
<protein>
    <recommendedName>
        <fullName evidence="14">C-type lectin domain-containing protein</fullName>
    </recommendedName>
</protein>
<evidence type="ECO:0000256" key="7">
    <source>
        <dbReference type="ARBA" id="ARBA00023180"/>
    </source>
</evidence>
<evidence type="ECO:0000256" key="4">
    <source>
        <dbReference type="ARBA" id="ARBA00022989"/>
    </source>
</evidence>
<dbReference type="InterPro" id="IPR016186">
    <property type="entry name" value="C-type_lectin-like/link_sf"/>
</dbReference>
<keyword evidence="6 8" id="KW-1015">Disulfide bond</keyword>
<dbReference type="CDD" id="cd00062">
    <property type="entry name" value="FN2"/>
    <property type="match status" value="1"/>
</dbReference>
<dbReference type="Gene3D" id="2.10.10.10">
    <property type="entry name" value="Fibronectin, type II, collagen-binding"/>
    <property type="match status" value="1"/>
</dbReference>
<reference evidence="13" key="1">
    <citation type="journal article" date="2014" name="PLoS ONE">
        <title>The genome and linkage map of the northern pike (Esox lucius): conserved synteny revealed between the salmonid sister group and the Neoteleostei.</title>
        <authorList>
            <person name="Rondeau E.B."/>
            <person name="Minkley D.R."/>
            <person name="Leong J.S."/>
            <person name="Messmer A.M."/>
            <person name="Jantzen J.R."/>
            <person name="von Schalburg K.R."/>
            <person name="Lemon C."/>
            <person name="Bird N.H."/>
            <person name="Koop B.F."/>
        </authorList>
    </citation>
    <scope>NUCLEOTIDE SEQUENCE</scope>
</reference>
<evidence type="ECO:0000256" key="6">
    <source>
        <dbReference type="ARBA" id="ARBA00023157"/>
    </source>
</evidence>
<evidence type="ECO:0000256" key="2">
    <source>
        <dbReference type="ARBA" id="ARBA00022692"/>
    </source>
</evidence>
<evidence type="ECO:0000259" key="11">
    <source>
        <dbReference type="PROSITE" id="PS51092"/>
    </source>
</evidence>
<keyword evidence="5" id="KW-0472">Membrane</keyword>
<dbReference type="InterPro" id="IPR000562">
    <property type="entry name" value="FN_type2_dom"/>
</dbReference>
<keyword evidence="3" id="KW-0677">Repeat</keyword>
<keyword evidence="2" id="KW-0812">Transmembrane</keyword>
<evidence type="ECO:0000256" key="9">
    <source>
        <dbReference type="SAM" id="MobiDB-lite"/>
    </source>
</evidence>
<comment type="caution">
    <text evidence="8">Lacks conserved residue(s) required for the propagation of feature annotation.</text>
</comment>
<dbReference type="InterPro" id="IPR001304">
    <property type="entry name" value="C-type_lectin-like"/>
</dbReference>
<organism evidence="12 13">
    <name type="scientific">Esox lucius</name>
    <name type="common">Northern pike</name>
    <dbReference type="NCBI Taxonomy" id="8010"/>
    <lineage>
        <taxon>Eukaryota</taxon>
        <taxon>Metazoa</taxon>
        <taxon>Chordata</taxon>
        <taxon>Craniata</taxon>
        <taxon>Vertebrata</taxon>
        <taxon>Euteleostomi</taxon>
        <taxon>Actinopterygii</taxon>
        <taxon>Neopterygii</taxon>
        <taxon>Teleostei</taxon>
        <taxon>Protacanthopterygii</taxon>
        <taxon>Esociformes</taxon>
        <taxon>Esocidae</taxon>
        <taxon>Esox</taxon>
    </lineage>
</organism>
<evidence type="ECO:0000256" key="8">
    <source>
        <dbReference type="PROSITE-ProRule" id="PRU00479"/>
    </source>
</evidence>
<evidence type="ECO:0000313" key="12">
    <source>
        <dbReference type="Ensembl" id="ENSELUP00000028305.2"/>
    </source>
</evidence>
<dbReference type="InterPro" id="IPR036943">
    <property type="entry name" value="FN_type2_sf"/>
</dbReference>
<dbReference type="Ensembl" id="ENSELUT00000013726.3">
    <property type="protein sequence ID" value="ENSELUP00000028305.2"/>
    <property type="gene ID" value="ENSELUG00000004811.3"/>
</dbReference>
<dbReference type="SMART" id="SM00034">
    <property type="entry name" value="CLECT"/>
    <property type="match status" value="1"/>
</dbReference>
<feature type="compositionally biased region" description="Acidic residues" evidence="9">
    <location>
        <begin position="139"/>
        <end position="152"/>
    </location>
</feature>